<comment type="caution">
    <text evidence="7">The sequence shown here is derived from an EMBL/GenBank/DDBJ whole genome shotgun (WGS) entry which is preliminary data.</text>
</comment>
<feature type="domain" description="Thioredoxin" evidence="6">
    <location>
        <begin position="1"/>
        <end position="106"/>
    </location>
</feature>
<dbReference type="PIRSF" id="PIRSF000077">
    <property type="entry name" value="Thioredoxin"/>
    <property type="match status" value="1"/>
</dbReference>
<keyword evidence="8" id="KW-1185">Reference proteome</keyword>
<feature type="disulfide bond" description="Redox-active" evidence="5">
    <location>
        <begin position="31"/>
        <end position="34"/>
    </location>
</feature>
<evidence type="ECO:0000256" key="5">
    <source>
        <dbReference type="PIRSR" id="PIRSR000077-4"/>
    </source>
</evidence>
<evidence type="ECO:0000256" key="3">
    <source>
        <dbReference type="PIRNR" id="PIRNR000077"/>
    </source>
</evidence>
<dbReference type="PANTHER" id="PTHR46115">
    <property type="entry name" value="THIOREDOXIN-LIKE PROTEIN 1"/>
    <property type="match status" value="1"/>
</dbReference>
<feature type="site" description="Contributes to redox potential value" evidence="4">
    <location>
        <position position="33"/>
    </location>
</feature>
<gene>
    <name evidence="7" type="ORF">GP486_002169</name>
</gene>
<dbReference type="EMBL" id="JAGHQM010000228">
    <property type="protein sequence ID" value="KAH0563258.1"/>
    <property type="molecule type" value="Genomic_DNA"/>
</dbReference>
<organism evidence="7 8">
    <name type="scientific">Trichoglossum hirsutum</name>
    <dbReference type="NCBI Taxonomy" id="265104"/>
    <lineage>
        <taxon>Eukaryota</taxon>
        <taxon>Fungi</taxon>
        <taxon>Dikarya</taxon>
        <taxon>Ascomycota</taxon>
        <taxon>Pezizomycotina</taxon>
        <taxon>Geoglossomycetes</taxon>
        <taxon>Geoglossales</taxon>
        <taxon>Geoglossaceae</taxon>
        <taxon>Trichoglossum</taxon>
    </lineage>
</organism>
<accession>A0A9P8RSC0</accession>
<feature type="active site" description="Nucleophile" evidence="4">
    <location>
        <position position="34"/>
    </location>
</feature>
<dbReference type="Pfam" id="PF00085">
    <property type="entry name" value="Thioredoxin"/>
    <property type="match status" value="1"/>
</dbReference>
<protein>
    <recommendedName>
        <fullName evidence="3">Thioredoxin</fullName>
    </recommendedName>
</protein>
<dbReference type="GO" id="GO:0015035">
    <property type="term" value="F:protein-disulfide reductase activity"/>
    <property type="evidence" value="ECO:0007669"/>
    <property type="project" value="InterPro"/>
</dbReference>
<evidence type="ECO:0000256" key="4">
    <source>
        <dbReference type="PIRSR" id="PIRSR000077-1"/>
    </source>
</evidence>
<dbReference type="PRINTS" id="PR00421">
    <property type="entry name" value="THIOREDOXIN"/>
</dbReference>
<evidence type="ECO:0000256" key="2">
    <source>
        <dbReference type="ARBA" id="ARBA00023157"/>
    </source>
</evidence>
<sequence length="116" mass="12649">MTVSPLNNKSEFDAAVKDNCLVFIDCFATWCGPCRVIAPTIEKFSSAFPSIKFYKLDVDEVRDVAETLGIRAMPTFVLFKNGEKFGNDVVGANPHAIEAAIKNLSQEATSAEESKA</sequence>
<dbReference type="SUPFAM" id="SSF52833">
    <property type="entry name" value="Thioredoxin-like"/>
    <property type="match status" value="1"/>
</dbReference>
<dbReference type="Proteomes" id="UP000750711">
    <property type="component" value="Unassembled WGS sequence"/>
</dbReference>
<dbReference type="PROSITE" id="PS51352">
    <property type="entry name" value="THIOREDOXIN_2"/>
    <property type="match status" value="1"/>
</dbReference>
<evidence type="ECO:0000313" key="7">
    <source>
        <dbReference type="EMBL" id="KAH0563258.1"/>
    </source>
</evidence>
<keyword evidence="2 5" id="KW-1015">Disulfide bond</keyword>
<dbReference type="Gene3D" id="3.40.30.10">
    <property type="entry name" value="Glutaredoxin"/>
    <property type="match status" value="1"/>
</dbReference>
<name>A0A9P8RSC0_9PEZI</name>
<dbReference type="PROSITE" id="PS00194">
    <property type="entry name" value="THIOREDOXIN_1"/>
    <property type="match status" value="1"/>
</dbReference>
<dbReference type="FunFam" id="3.40.30.10:FF:000245">
    <property type="entry name" value="Thioredoxin"/>
    <property type="match status" value="1"/>
</dbReference>
<comment type="similarity">
    <text evidence="1 3">Belongs to the thioredoxin family.</text>
</comment>
<dbReference type="AlphaFoldDB" id="A0A9P8RSC0"/>
<dbReference type="InterPro" id="IPR017937">
    <property type="entry name" value="Thioredoxin_CS"/>
</dbReference>
<feature type="active site" description="Nucleophile" evidence="4">
    <location>
        <position position="31"/>
    </location>
</feature>
<dbReference type="InterPro" id="IPR005746">
    <property type="entry name" value="Thioredoxin"/>
</dbReference>
<reference evidence="7" key="1">
    <citation type="submission" date="2021-03" db="EMBL/GenBank/DDBJ databases">
        <title>Comparative genomics and phylogenomic investigation of the class Geoglossomycetes provide insights into ecological specialization and systematics.</title>
        <authorList>
            <person name="Melie T."/>
            <person name="Pirro S."/>
            <person name="Miller A.N."/>
            <person name="Quandt A."/>
        </authorList>
    </citation>
    <scope>NUCLEOTIDE SEQUENCE</scope>
    <source>
        <strain evidence="7">CAQ_001_2017</strain>
    </source>
</reference>
<evidence type="ECO:0000259" key="6">
    <source>
        <dbReference type="PROSITE" id="PS51352"/>
    </source>
</evidence>
<feature type="site" description="Contributes to redox potential value" evidence="4">
    <location>
        <position position="32"/>
    </location>
</feature>
<dbReference type="CDD" id="cd02947">
    <property type="entry name" value="TRX_family"/>
    <property type="match status" value="1"/>
</dbReference>
<dbReference type="InterPro" id="IPR013766">
    <property type="entry name" value="Thioredoxin_domain"/>
</dbReference>
<proteinExistence type="inferred from homology"/>
<evidence type="ECO:0000256" key="1">
    <source>
        <dbReference type="ARBA" id="ARBA00008987"/>
    </source>
</evidence>
<keyword evidence="5" id="KW-0676">Redox-active center</keyword>
<feature type="site" description="Deprotonates C-terminal active site Cys" evidence="4">
    <location>
        <position position="25"/>
    </location>
</feature>
<dbReference type="InterPro" id="IPR036249">
    <property type="entry name" value="Thioredoxin-like_sf"/>
</dbReference>
<evidence type="ECO:0000313" key="8">
    <source>
        <dbReference type="Proteomes" id="UP000750711"/>
    </source>
</evidence>